<feature type="domain" description="Autotransporter" evidence="3">
    <location>
        <begin position="2914"/>
        <end position="3195"/>
    </location>
</feature>
<dbReference type="PANTHER" id="PTHR35037">
    <property type="entry name" value="C-TERMINAL REGION OF AIDA-LIKE PROTEIN"/>
    <property type="match status" value="1"/>
</dbReference>
<dbReference type="Gene3D" id="2.40.128.130">
    <property type="entry name" value="Autotransporter beta-domain"/>
    <property type="match status" value="1"/>
</dbReference>
<dbReference type="PROSITE" id="PS51208">
    <property type="entry name" value="AUTOTRANSPORTER"/>
    <property type="match status" value="1"/>
</dbReference>
<keyword evidence="1" id="KW-0732">Signal</keyword>
<feature type="region of interest" description="Disordered" evidence="2">
    <location>
        <begin position="1779"/>
        <end position="1802"/>
    </location>
</feature>
<dbReference type="PANTHER" id="PTHR35037:SF3">
    <property type="entry name" value="C-TERMINAL REGION OF AIDA-LIKE PROTEIN"/>
    <property type="match status" value="1"/>
</dbReference>
<dbReference type="InterPro" id="IPR005546">
    <property type="entry name" value="Autotransporte_beta"/>
</dbReference>
<dbReference type="RefSeq" id="WP_103949033.1">
    <property type="nucleotide sequence ID" value="NZ_PQVT01000001.1"/>
</dbReference>
<evidence type="ECO:0000256" key="2">
    <source>
        <dbReference type="SAM" id="MobiDB-lite"/>
    </source>
</evidence>
<comment type="caution">
    <text evidence="4">The sequence shown here is derived from an EMBL/GenBank/DDBJ whole genome shotgun (WGS) entry which is preliminary data.</text>
</comment>
<dbReference type="InterPro" id="IPR051551">
    <property type="entry name" value="Autotransporter_adhesion"/>
</dbReference>
<dbReference type="SMART" id="SM00869">
    <property type="entry name" value="Autotransporter"/>
    <property type="match status" value="1"/>
</dbReference>
<reference evidence="4 5" key="1">
    <citation type="submission" date="2018-02" db="EMBL/GenBank/DDBJ databases">
        <title>Lelliotia aquatilis sp. nov., isolated from drinking water.</title>
        <authorList>
            <person name="Kaempfer P."/>
            <person name="Glaeser S."/>
            <person name="Exner M."/>
            <person name="Doijad S."/>
            <person name="Chakraborty T."/>
        </authorList>
    </citation>
    <scope>NUCLEOTIDE SEQUENCE [LARGE SCALE GENOMIC DNA]</scope>
    <source>
        <strain evidence="4 5">6331-17</strain>
    </source>
</reference>
<name>A0ABX5A617_9ENTR</name>
<dbReference type="InterPro" id="IPR013425">
    <property type="entry name" value="Autotrns_rpt"/>
</dbReference>
<protein>
    <recommendedName>
        <fullName evidence="3">Autotransporter domain-containing protein</fullName>
    </recommendedName>
</protein>
<evidence type="ECO:0000313" key="4">
    <source>
        <dbReference type="EMBL" id="POZ33660.1"/>
    </source>
</evidence>
<dbReference type="Gene3D" id="2.160.20.20">
    <property type="match status" value="2"/>
</dbReference>
<organism evidence="4 5">
    <name type="scientific">Lelliottia aquatilis</name>
    <dbReference type="NCBI Taxonomy" id="2080838"/>
    <lineage>
        <taxon>Bacteria</taxon>
        <taxon>Pseudomonadati</taxon>
        <taxon>Pseudomonadota</taxon>
        <taxon>Gammaproteobacteria</taxon>
        <taxon>Enterobacterales</taxon>
        <taxon>Enterobacteriaceae</taxon>
        <taxon>Lelliottia</taxon>
    </lineage>
</organism>
<dbReference type="Pfam" id="PF18883">
    <property type="entry name" value="AC_1"/>
    <property type="match status" value="1"/>
</dbReference>
<evidence type="ECO:0000313" key="5">
    <source>
        <dbReference type="Proteomes" id="UP000237025"/>
    </source>
</evidence>
<dbReference type="InterPro" id="IPR011050">
    <property type="entry name" value="Pectin_lyase_fold/virulence"/>
</dbReference>
<dbReference type="Pfam" id="PF12951">
    <property type="entry name" value="PATR"/>
    <property type="match status" value="8"/>
</dbReference>
<dbReference type="SUPFAM" id="SSF103515">
    <property type="entry name" value="Autotransporter"/>
    <property type="match status" value="1"/>
</dbReference>
<gene>
    <name evidence="4" type="ORF">C3712_00690</name>
</gene>
<dbReference type="InterPro" id="IPR036709">
    <property type="entry name" value="Autotransporte_beta_dom_sf"/>
</dbReference>
<proteinExistence type="predicted"/>
<keyword evidence="5" id="KW-1185">Reference proteome</keyword>
<dbReference type="NCBIfam" id="TIGR02601">
    <property type="entry name" value="autotrns_rpt"/>
    <property type="match status" value="6"/>
</dbReference>
<evidence type="ECO:0000256" key="1">
    <source>
        <dbReference type="ARBA" id="ARBA00022729"/>
    </source>
</evidence>
<dbReference type="InterPro" id="IPR012332">
    <property type="entry name" value="Autotransporter_pectin_lyase_C"/>
</dbReference>
<dbReference type="SUPFAM" id="SSF51126">
    <property type="entry name" value="Pectin lyase-like"/>
    <property type="match status" value="4"/>
</dbReference>
<dbReference type="CDD" id="cd01344">
    <property type="entry name" value="PL2_Passenger_AT"/>
    <property type="match status" value="1"/>
</dbReference>
<dbReference type="Pfam" id="PF13018">
    <property type="entry name" value="ESPR"/>
    <property type="match status" value="1"/>
</dbReference>
<sequence length="3195" mass="326482">MNKIYRVVWSAALGLWVVASETTRSRKKGRVRRALQVATASALTSLVLSSSVLADETLNWSQAGSYIPAPDKDGVIDDYGYFATLSDAIASLPDAQHKTYAGGTKLTINGPIPNIQMGTNGTSQDKTLKELLASGAIKSITDSKGNNITLANIDQFVVSSGYNEPNANQNMDLTMPGTSGGVEQITIFNSADFQNSGTNTLGDISVPIYDFDSIYQYNHFGISHITNDGGDVTLDIGADTNGSTAIADAKNTLRLYTKNTKLTLAEGAAGNTSQTHWQSDNYIQFGGAITLPTETNSGSGSLNAWNKTIELPTYTQDADGNVVAGPTKSFTINSLSDIAAVNDFLTQSGKGQPSQIQLWLLGEETINGNKVTDGTGVQNVYQAIINDLLDARQTQDVNWTYNLWSDDQSHSGNATQGAGTVSVIFATGKDALGEITDKGSLAVSGSHLGVMHAEKGAQIINNGALNTWNDTGARADGMFASDATAINNGTLNAGLFIEKDGSRVSHIDVSNVDLSNQGSVGIFATGRSTVTNNGKLNVALADNGNGLAEGIHAEGKTTALNNSIINVVNNPRNTLGSATAYGVNVLGDSTFTNASGGTITLGVKMDSATASSADGVMEGGSAQSAAIRSQSTGDVINHGMILLAKTVRNAVGMLSEGGAGKVINNGRIDVLGTALPGSSNMAGNYGLYAHDASGVINNGEINIGGAGNNGLRVYADNADAHADSTATGAITVIKNTDGSDDLKYRNYAVYVASRDQSHQATANIDSSITLNAQGAIGVHVRNKAEADLGKNTTVAFNNSDQIGYYAYGENARINLANLTLNDNQQTNTTLFLLDHGARFDGDNIGYDLTLTGEKSVGVLANGTGTTVSTGKAKIHVDNEGGVGVEVTGGASGTIADGAIVLDHDNTTAVVVDGQGHGLDGADSGKTFATSVTSDARITTLDSQTGVTGYDVSHQGVLTLTGTSSLDIRGQNNIGVNLDTDGTLDNQSSSALMVSGNGRQSGNIGVLVNGANAIVKQLGTVIANGGEAAVKLQNGATLNISGSNNHISAADGADAILLASGAKQLTASNTTIDVTGSGAGIQNDANNSNIQLNNVTINAGDGPAIRTSVSLNAGGSNNVLNVTGNDASGSGAGFAFENKNSSDLIQGKDLNIGGSYVINVGNAAGDATGSGIRARTTGNVTTSTTININDKTGGSALLAENAKSVTNSGKITTASDGAAAINAKAATTFTNTGDVESTSTGSTASLVDLSGTDADTGNSKTVLNSGALKTASQNSVVLDVSSNTNNTITNRGDLIAANGGTALLSGVGSDAIFFESGNVTGNVLAGDGDDTLQISGGSVASRIDMGNGSDTFTWNAGSLAGSVDFSGTQGNDRGNIGNVDLSKVTHVLTASSSGNALTFTDTHGAAAKIGSFGVDDLSKGTNIGSGWNSLTVTGGQADMRVVDNLAGVSALSVTNGATLRSGDNAVTAGQHSIGNLNVTTAGANSKLVLDGDSNTIYSGVISGDGQLERAGSATTVLLGDNTYTGQTTIDTGSAIQVGNGSTAGALSDVTRILDNGLFTVNLSKEQTLGGAITGSGSFHQDGSGMTRLNGDNAYKGATQVNQGSLVINGNQSAATGDVTVADNALLGGHGTIGGNVVMGDNATLQPGDGGTGTLTISNGKSLTLGKNTVSDFEFGEAYKPGGNLNDLVDVAGDLTLGGKLDVSTASGGSFGPGVYRIYNYGGALHNDGKLVLGSLPGGTAGDHYYIQTDIDHEVNLVNDGGLALQFWDGAETNGDHGPTGIEGDNHIDGGNGEWTSRGDLGDNNWTTASGKGDAPWAQYAYAIFQSKAGTVTVDDKVGDVHFAGGQFASDGYVVTGDALYAVDTLTAASTDGSVPADSPLKKGDLWLNVGDGTASSENWKATIESDLVQANAGDNIALVKGGTGVLILKGNNDYLGGTRIEGGTLQVQGNQNLGAADSTITINNNATLQNGADWDTTRGIILGDAGGQLDLNSHALNDNGVISGKGKLTVRSSTADADSQLTLNGDNTFQGGTAIIGTDHRSDVVVDAESTAALGTGSSKVDLSYGATLNINNASSTQTHHFTVDDSLLTLNDTSRAADSVIDISNKGQVQFNDNAQGDNAKINVGSGASLAMNNGSDAGNAQIVNKGRISFSDKAQGRSATVDNQKGGTVNIAGADDQTAIGSLSGAGNVELGGNTLLEGALERADEISGIISGNGGSLVKEGNGTLTLSGDNTYTGTTHVEQGVLLVNGDQHAATGDVTVDAGTTLGGNGVIGGDVTIADNGHIAAGADLGSVGKLTTGSLTLAQNSQLDYQLGEAYIVGGKLNDLIDVNGDLNLDGKLNITQTSGGNFGVGVYRLINYTGSLNNNGLDIASAPEAADSLYVQTSVNHQVNLVNRAGLQLRFWDGAGGKDGVQKNNNVIDGGDGVWQSGAGNDNWTTDGTNPSGALNAQFDDDAFAVFEGAKGTVTVDKSLGDVWLSGAQFATDGYVVQGDALNTHTADTILRVGDGTVDGAKMTTTINSVIQGTGGIDKTDIGTLVLNGDNTYTGGTTVSGGVLNVSADNNLGVHETSLTLNGGTLQYGKGFDTDRLVVLGEYGGGIDTNGNKATLSTALTGSGKLTKLGKGTLTLTADSQATGGTTIDGGVLQLGNGGTTGTVLGDIEDNTGLAVNRSNTLTLDGDISGKGEVQQTGRGTTVLTGDNSYSGMTRVTNGTLQAGGKQTLSENSVHTVYQGALLDTQGYDQQIADMNNAGTVNLTSDRIGSQLTVKGNYVGDSGTINLAAQQKGSEGTADKLVVDGGTASGQTRLNIDISRLGAPTHGDGIEVVEARNGATTTAQSSRDAFTLGADHLEAGAFEYHLFAGDLKAQGENWYLRTDYRSEVPLFDGIAQAVRTGDMAVLANLHKRMGDENSFTKGNPDDKRAWARYIGDAGRTRLNDAAHSSLDTHLNGVQVGSDLWTNAQWKTGLYASLMDNNTSVKGQSGGNNGYVGDIKDHALYLGGYATWTADNGFWVDNVVQYGRHSLRVKTHGKTYEPDGNSLAASVEIGKPYQLGESRWQLEPQAQLIWQHSSFDDIDVKGDTKTTAHIDAGDSVTARIGTRLVGHYQTRQGEVTPYVRVNLWQGMGGSDDTRFSNKTATTSLSAGQRYSSTEAAAGATWSVKPTLQFYGEVGREWSNKGQQSEVSKDVTGSIGFKGSF</sequence>
<accession>A0ABX5A617</accession>
<dbReference type="InterPro" id="IPR043990">
    <property type="entry name" value="AC_1"/>
</dbReference>
<dbReference type="EMBL" id="PQVW01000001">
    <property type="protein sequence ID" value="POZ33660.1"/>
    <property type="molecule type" value="Genomic_DNA"/>
</dbReference>
<dbReference type="Proteomes" id="UP000237025">
    <property type="component" value="Unassembled WGS sequence"/>
</dbReference>
<dbReference type="InterPro" id="IPR024973">
    <property type="entry name" value="ESPR"/>
</dbReference>
<evidence type="ECO:0000259" key="3">
    <source>
        <dbReference type="PROSITE" id="PS51208"/>
    </source>
</evidence>